<dbReference type="InterPro" id="IPR008927">
    <property type="entry name" value="6-PGluconate_DH-like_C_sf"/>
</dbReference>
<dbReference type="PIRSF" id="PIRSF000103">
    <property type="entry name" value="HIBADH"/>
    <property type="match status" value="1"/>
</dbReference>
<dbReference type="Pfam" id="PF03446">
    <property type="entry name" value="NAD_binding_2"/>
    <property type="match status" value="1"/>
</dbReference>
<comment type="similarity">
    <text evidence="1">Belongs to the HIBADH-related family.</text>
</comment>
<dbReference type="Proteomes" id="UP000644140">
    <property type="component" value="Chromosome"/>
</dbReference>
<dbReference type="GO" id="GO:0050661">
    <property type="term" value="F:NADP binding"/>
    <property type="evidence" value="ECO:0007669"/>
    <property type="project" value="InterPro"/>
</dbReference>
<dbReference type="EMBL" id="CP092085">
    <property type="protein sequence ID" value="UUN99335.1"/>
    <property type="molecule type" value="Genomic_DNA"/>
</dbReference>
<keyword evidence="3" id="KW-0520">NAD</keyword>
<evidence type="ECO:0000256" key="1">
    <source>
        <dbReference type="ARBA" id="ARBA00009080"/>
    </source>
</evidence>
<evidence type="ECO:0000256" key="3">
    <source>
        <dbReference type="ARBA" id="ARBA00023027"/>
    </source>
</evidence>
<accession>A0A8I1A8T6</accession>
<dbReference type="Gene3D" id="1.10.1040.10">
    <property type="entry name" value="N-(1-d-carboxylethyl)-l-norvaline Dehydrogenase, domain 2"/>
    <property type="match status" value="1"/>
</dbReference>
<protein>
    <submittedName>
        <fullName evidence="4">NAD(P)-dependent oxidoreductase</fullName>
    </submittedName>
</protein>
<dbReference type="SUPFAM" id="SSF51735">
    <property type="entry name" value="NAD(P)-binding Rossmann-fold domains"/>
    <property type="match status" value="1"/>
</dbReference>
<reference evidence="4" key="1">
    <citation type="submission" date="2022-02" db="EMBL/GenBank/DDBJ databases">
        <title>Characterization of Tn125 harboring carbapenem-resistant Acinetobacter bereziniae clinical isolates.</title>
        <authorList>
            <person name="Wong N.-K."/>
            <person name="Pan Q."/>
        </authorList>
    </citation>
    <scope>NUCLEOTIDE SEQUENCE</scope>
    <source>
        <strain evidence="4">GD03393</strain>
    </source>
</reference>
<sequence length="299" mass="32315">MSNNTKDSELPHVAFIGLGAMGWHMASHLPKVCKTVKVWNRNFEKAQQHAQSFGTIAVNLQEAVQADIIFSCLPTSADIENLIARVSLKAGSIWVDCTSGVPSSACQLAEKLKKLNIDYLDAPVSGQTIGAENGTLTVMLAGHYDACLRAKPFIQAFADLIEYVGESGSGFAVKAVNNSLMAVNLWAAAEGLSILKAQQVDLAAALNCINHSSGRSGMSETIVAQRILNGAFDRSFALNLLQKDMGIAIDLMRHSQLELHVLQTTHACYDLIKTTDAASMDFSAAIQRLEQDTGYKLRF</sequence>
<dbReference type="InterPro" id="IPR015815">
    <property type="entry name" value="HIBADH-related"/>
</dbReference>
<name>A0A8I1A8T6_ACIBZ</name>
<dbReference type="InterPro" id="IPR002204">
    <property type="entry name" value="3-OH-isobutyrate_DH-rel_CS"/>
</dbReference>
<dbReference type="PANTHER" id="PTHR43060">
    <property type="entry name" value="3-HYDROXYISOBUTYRATE DEHYDROGENASE-LIKE 1, MITOCHONDRIAL-RELATED"/>
    <property type="match status" value="1"/>
</dbReference>
<dbReference type="SUPFAM" id="SSF48179">
    <property type="entry name" value="6-phosphogluconate dehydrogenase C-terminal domain-like"/>
    <property type="match status" value="1"/>
</dbReference>
<evidence type="ECO:0000313" key="5">
    <source>
        <dbReference type="Proteomes" id="UP000644140"/>
    </source>
</evidence>
<dbReference type="InterPro" id="IPR029154">
    <property type="entry name" value="HIBADH-like_NADP-bd"/>
</dbReference>
<dbReference type="PROSITE" id="PS00895">
    <property type="entry name" value="3_HYDROXYISOBUT_DH"/>
    <property type="match status" value="1"/>
</dbReference>
<dbReference type="GO" id="GO:0016491">
    <property type="term" value="F:oxidoreductase activity"/>
    <property type="evidence" value="ECO:0007669"/>
    <property type="project" value="UniProtKB-KW"/>
</dbReference>
<dbReference type="RefSeq" id="WP_151781740.1">
    <property type="nucleotide sequence ID" value="NZ_BKNL01000130.1"/>
</dbReference>
<keyword evidence="2" id="KW-0560">Oxidoreductase</keyword>
<dbReference type="InterPro" id="IPR036291">
    <property type="entry name" value="NAD(P)-bd_dom_sf"/>
</dbReference>
<dbReference type="AlphaFoldDB" id="A0A8I1A8T6"/>
<dbReference type="Pfam" id="PF14833">
    <property type="entry name" value="NAD_binding_11"/>
    <property type="match status" value="1"/>
</dbReference>
<dbReference type="GO" id="GO:0051287">
    <property type="term" value="F:NAD binding"/>
    <property type="evidence" value="ECO:0007669"/>
    <property type="project" value="InterPro"/>
</dbReference>
<proteinExistence type="inferred from homology"/>
<dbReference type="GO" id="GO:0016054">
    <property type="term" value="P:organic acid catabolic process"/>
    <property type="evidence" value="ECO:0007669"/>
    <property type="project" value="UniProtKB-ARBA"/>
</dbReference>
<evidence type="ECO:0000256" key="2">
    <source>
        <dbReference type="ARBA" id="ARBA00023002"/>
    </source>
</evidence>
<dbReference type="InterPro" id="IPR013328">
    <property type="entry name" value="6PGD_dom2"/>
</dbReference>
<dbReference type="InterPro" id="IPR006115">
    <property type="entry name" value="6PGDH_NADP-bd"/>
</dbReference>
<evidence type="ECO:0000313" key="4">
    <source>
        <dbReference type="EMBL" id="UUN99335.1"/>
    </source>
</evidence>
<dbReference type="Gene3D" id="3.40.50.720">
    <property type="entry name" value="NAD(P)-binding Rossmann-like Domain"/>
    <property type="match status" value="1"/>
</dbReference>
<dbReference type="PANTHER" id="PTHR43060:SF15">
    <property type="entry name" value="3-HYDROXYISOBUTYRATE DEHYDROGENASE-LIKE 1, MITOCHONDRIAL-RELATED"/>
    <property type="match status" value="1"/>
</dbReference>
<gene>
    <name evidence="4" type="ORF">I9054_007750</name>
</gene>
<organism evidence="4 5">
    <name type="scientific">Acinetobacter bereziniae</name>
    <name type="common">Acinetobacter genomosp. 10</name>
    <dbReference type="NCBI Taxonomy" id="106648"/>
    <lineage>
        <taxon>Bacteria</taxon>
        <taxon>Pseudomonadati</taxon>
        <taxon>Pseudomonadota</taxon>
        <taxon>Gammaproteobacteria</taxon>
        <taxon>Moraxellales</taxon>
        <taxon>Moraxellaceae</taxon>
        <taxon>Acinetobacter</taxon>
    </lineage>
</organism>